<accession>G4NZ97</accession>
<name>G4NZ97_BACS4</name>
<dbReference type="KEGG" id="bst:GYO_3192"/>
<organism evidence="1 2">
    <name type="scientific">Bacillus spizizenii (strain DSM 15029 / JCM 12233 / NBRC 101239 / NRRL B-23049 / TU-B-10)</name>
    <name type="common">Bacillus subtilis subsp. spizizenii</name>
    <dbReference type="NCBI Taxonomy" id="1052585"/>
    <lineage>
        <taxon>Bacteria</taxon>
        <taxon>Bacillati</taxon>
        <taxon>Bacillota</taxon>
        <taxon>Bacilli</taxon>
        <taxon>Bacillales</taxon>
        <taxon>Bacillaceae</taxon>
        <taxon>Bacillus</taxon>
    </lineage>
</organism>
<proteinExistence type="predicted"/>
<dbReference type="HOGENOM" id="CLU_3324682_0_0_9"/>
<dbReference type="Proteomes" id="UP000002651">
    <property type="component" value="Chromosome"/>
</dbReference>
<evidence type="ECO:0000313" key="2">
    <source>
        <dbReference type="Proteomes" id="UP000002651"/>
    </source>
</evidence>
<dbReference type="AlphaFoldDB" id="G4NZ97"/>
<gene>
    <name evidence="1" type="ordered locus">GYO_3192</name>
</gene>
<sequence length="38" mass="4564">MLRFFFLYFVFQSWIQFAGLVFKCTNKNSLSIHRMTAA</sequence>
<protein>
    <submittedName>
        <fullName evidence="1">Uncharacterized protein</fullName>
    </submittedName>
</protein>
<reference evidence="1 2" key="1">
    <citation type="journal article" date="2012" name="J. Bacteriol.">
        <title>Whole-genome sequences of Bacillus subtilis and close relatives.</title>
        <authorList>
            <person name="Earl A.M."/>
            <person name="Eppinger M."/>
            <person name="Fricke W.F."/>
            <person name="Rosovitz M.J."/>
            <person name="Rasko D.A."/>
            <person name="Daugherty S."/>
            <person name="Losick R."/>
            <person name="Kolter R."/>
            <person name="Ravel J."/>
        </authorList>
    </citation>
    <scope>NUCLEOTIDE SEQUENCE [LARGE SCALE GENOMIC DNA]</scope>
    <source>
        <strain evidence="2">DSM 15029 / JCM 12233 / NBRC 101239 / NRRL B-23049 / TU-B-10</strain>
    </source>
</reference>
<dbReference type="EMBL" id="CP002905">
    <property type="protein sequence ID" value="AEP87794.1"/>
    <property type="molecule type" value="Genomic_DNA"/>
</dbReference>
<keyword evidence="2" id="KW-1185">Reference proteome</keyword>
<evidence type="ECO:0000313" key="1">
    <source>
        <dbReference type="EMBL" id="AEP87794.1"/>
    </source>
</evidence>